<dbReference type="AlphaFoldDB" id="A0A6S7JWU8"/>
<dbReference type="OrthoDB" id="5920264at2759"/>
<dbReference type="Proteomes" id="UP001152795">
    <property type="component" value="Unassembled WGS sequence"/>
</dbReference>
<evidence type="ECO:0000313" key="1">
    <source>
        <dbReference type="EMBL" id="CAB4035591.1"/>
    </source>
</evidence>
<dbReference type="GO" id="GO:0036503">
    <property type="term" value="P:ERAD pathway"/>
    <property type="evidence" value="ECO:0007669"/>
    <property type="project" value="TreeGrafter"/>
</dbReference>
<keyword evidence="2" id="KW-1185">Reference proteome</keyword>
<proteinExistence type="predicted"/>
<dbReference type="Pfam" id="PF05571">
    <property type="entry name" value="JAMP"/>
    <property type="match status" value="1"/>
</dbReference>
<dbReference type="PANTHER" id="PTHR12740:SF4">
    <property type="entry name" value="JNK1_MAPK8-ASSOCIATED MEMBRANE PROTEIN"/>
    <property type="match status" value="1"/>
</dbReference>
<gene>
    <name evidence="1" type="ORF">PACLA_8A066905</name>
</gene>
<dbReference type="GO" id="GO:0006986">
    <property type="term" value="P:response to unfolded protein"/>
    <property type="evidence" value="ECO:0007669"/>
    <property type="project" value="InterPro"/>
</dbReference>
<dbReference type="PANTHER" id="PTHR12740">
    <property type="entry name" value="JNK1/MAPK8-ASSOCIATED MEMBRANE PROTEIN"/>
    <property type="match status" value="1"/>
</dbReference>
<accession>A0A6S7JWU8</accession>
<evidence type="ECO:0000313" key="2">
    <source>
        <dbReference type="Proteomes" id="UP001152795"/>
    </source>
</evidence>
<reference evidence="1" key="1">
    <citation type="submission" date="2020-04" db="EMBL/GenBank/DDBJ databases">
        <authorList>
            <person name="Alioto T."/>
            <person name="Alioto T."/>
            <person name="Gomez Garrido J."/>
        </authorList>
    </citation>
    <scope>NUCLEOTIDE SEQUENCE</scope>
    <source>
        <strain evidence="1">A484AB</strain>
    </source>
</reference>
<dbReference type="GO" id="GO:0031625">
    <property type="term" value="F:ubiquitin protein ligase binding"/>
    <property type="evidence" value="ECO:0007669"/>
    <property type="project" value="TreeGrafter"/>
</dbReference>
<name>A0A6S7JWU8_PARCT</name>
<sequence length="121" mass="13822">MGEFVFLFIFAVHIYTAASIEIAASDQQCLGRYCGKLNGTDCGRCPRGYRTDGHYCRECLNEPKLYDWLYLGFMALITTLMHCTFIYQYSRQQQHTVIMQISATLESVLAGIFTLLVTEPK</sequence>
<organism evidence="1 2">
    <name type="scientific">Paramuricea clavata</name>
    <name type="common">Red gorgonian</name>
    <name type="synonym">Violescent sea-whip</name>
    <dbReference type="NCBI Taxonomy" id="317549"/>
    <lineage>
        <taxon>Eukaryota</taxon>
        <taxon>Metazoa</taxon>
        <taxon>Cnidaria</taxon>
        <taxon>Anthozoa</taxon>
        <taxon>Octocorallia</taxon>
        <taxon>Malacalcyonacea</taxon>
        <taxon>Plexauridae</taxon>
        <taxon>Paramuricea</taxon>
    </lineage>
</organism>
<protein>
    <submittedName>
        <fullName evidence="1">Uncharacterized protein</fullName>
    </submittedName>
</protein>
<dbReference type="GO" id="GO:0016020">
    <property type="term" value="C:membrane"/>
    <property type="evidence" value="ECO:0007669"/>
    <property type="project" value="InterPro"/>
</dbReference>
<dbReference type="EMBL" id="CACRXK020021184">
    <property type="protein sequence ID" value="CAB4035591.1"/>
    <property type="molecule type" value="Genomic_DNA"/>
</dbReference>
<comment type="caution">
    <text evidence="1">The sequence shown here is derived from an EMBL/GenBank/DDBJ whole genome shotgun (WGS) entry which is preliminary data.</text>
</comment>
<dbReference type="InterPro" id="IPR008485">
    <property type="entry name" value="JAMP"/>
</dbReference>
<feature type="non-terminal residue" evidence="1">
    <location>
        <position position="121"/>
    </location>
</feature>